<dbReference type="EMBL" id="QOIN01000055">
    <property type="protein sequence ID" value="RCG17327.1"/>
    <property type="molecule type" value="Genomic_DNA"/>
</dbReference>
<organism evidence="2 3">
    <name type="scientific">Streptomyces diacarni</name>
    <dbReference type="NCBI Taxonomy" id="2800381"/>
    <lineage>
        <taxon>Bacteria</taxon>
        <taxon>Bacillati</taxon>
        <taxon>Actinomycetota</taxon>
        <taxon>Actinomycetes</taxon>
        <taxon>Kitasatosporales</taxon>
        <taxon>Streptomycetaceae</taxon>
        <taxon>Streptomyces</taxon>
    </lineage>
</organism>
<feature type="compositionally biased region" description="Low complexity" evidence="1">
    <location>
        <begin position="77"/>
        <end position="94"/>
    </location>
</feature>
<dbReference type="RefSeq" id="WP_114024722.1">
    <property type="nucleotide sequence ID" value="NZ_QOIN01000055.1"/>
</dbReference>
<evidence type="ECO:0000256" key="1">
    <source>
        <dbReference type="SAM" id="MobiDB-lite"/>
    </source>
</evidence>
<feature type="region of interest" description="Disordered" evidence="1">
    <location>
        <begin position="71"/>
        <end position="107"/>
    </location>
</feature>
<name>A0A367EIY3_9ACTN</name>
<accession>A0A367EIY3</accession>
<evidence type="ECO:0008006" key="4">
    <source>
        <dbReference type="Google" id="ProtNLM"/>
    </source>
</evidence>
<protein>
    <recommendedName>
        <fullName evidence="4">Gas vesicle protein</fullName>
    </recommendedName>
</protein>
<sequence>MGLLSGVLLLPLAPVRGVEWVAGRLLDAAEQELYDPATVRAQLGELNRAYEEGELTEEEFEREEERLLDLLEQPGPSAAAGTRTVTTSTARTASDMTETSPNARNQA</sequence>
<reference evidence="2 3" key="1">
    <citation type="submission" date="2018-06" db="EMBL/GenBank/DDBJ databases">
        <title>Streptomyces reniochalinae sp. nov. and Streptomyces diacarnus sp. nov. from marine sponges.</title>
        <authorList>
            <person name="Li L."/>
        </authorList>
    </citation>
    <scope>NUCLEOTIDE SEQUENCE [LARGE SCALE GENOMIC DNA]</scope>
    <source>
        <strain evidence="2 3">LHW51701</strain>
    </source>
</reference>
<proteinExistence type="predicted"/>
<dbReference type="AlphaFoldDB" id="A0A367EIY3"/>
<comment type="caution">
    <text evidence="2">The sequence shown here is derived from an EMBL/GenBank/DDBJ whole genome shotgun (WGS) entry which is preliminary data.</text>
</comment>
<dbReference type="Proteomes" id="UP000252914">
    <property type="component" value="Unassembled WGS sequence"/>
</dbReference>
<dbReference type="Pfam" id="PF05120">
    <property type="entry name" value="GvpG"/>
    <property type="match status" value="1"/>
</dbReference>
<feature type="compositionally biased region" description="Polar residues" evidence="1">
    <location>
        <begin position="95"/>
        <end position="107"/>
    </location>
</feature>
<dbReference type="InterPro" id="IPR007804">
    <property type="entry name" value="GvpG"/>
</dbReference>
<evidence type="ECO:0000313" key="3">
    <source>
        <dbReference type="Proteomes" id="UP000252914"/>
    </source>
</evidence>
<gene>
    <name evidence="2" type="ORF">DTL70_27530</name>
</gene>
<evidence type="ECO:0000313" key="2">
    <source>
        <dbReference type="EMBL" id="RCG17327.1"/>
    </source>
</evidence>
<keyword evidence="3" id="KW-1185">Reference proteome</keyword>